<dbReference type="Proteomes" id="UP000440668">
    <property type="component" value="Unassembled WGS sequence"/>
</dbReference>
<dbReference type="RefSeq" id="WP_115942297.1">
    <property type="nucleotide sequence ID" value="NZ_JAAFAN010000038.1"/>
</dbReference>
<sequence>MGLHWKHKDDGTYEAQAREGVYRIAARREEWCLEKPHPVPGRIGGFRSPAEAMAWGEDLHLAATGPRVRTPQPAWPTVDEFARVVDVQPTVLRAWIAVHAGGSTSPRRRLDPTTQERIKAFFEVSVVR</sequence>
<dbReference type="Proteomes" id="UP000471672">
    <property type="component" value="Unassembled WGS sequence"/>
</dbReference>
<name>A0A6N7ZJ02_9MICO</name>
<keyword evidence="4" id="KW-1185">Reference proteome</keyword>
<evidence type="ECO:0000313" key="1">
    <source>
        <dbReference type="EMBL" id="MTG89475.1"/>
    </source>
</evidence>
<dbReference type="AlphaFoldDB" id="A0A6N7ZJ02"/>
<protein>
    <submittedName>
        <fullName evidence="1">Uncharacterized protein</fullName>
    </submittedName>
</protein>
<comment type="caution">
    <text evidence="1">The sequence shown here is derived from an EMBL/GenBank/DDBJ whole genome shotgun (WGS) entry which is preliminary data.</text>
</comment>
<accession>A0A6N7ZJ02</accession>
<dbReference type="EMBL" id="WMKA01000023">
    <property type="protein sequence ID" value="MTG89475.1"/>
    <property type="molecule type" value="Genomic_DNA"/>
</dbReference>
<reference evidence="2 4" key="3">
    <citation type="journal article" date="2021" name="Arch. Microbiol.">
        <title>Cellulosimicrobium fucosivorans sp. nov., isolated from San Elijo Lagoon, contains a fucose metabolic pathway linked to carotenoid production.</title>
        <authorList>
            <person name="Aviles F.A."/>
            <person name="Kyndt J.A."/>
        </authorList>
    </citation>
    <scope>NUCLEOTIDE SEQUENCE [LARGE SCALE GENOMIC DNA]</scope>
    <source>
        <strain evidence="2 4">SE3</strain>
    </source>
</reference>
<reference evidence="2" key="2">
    <citation type="submission" date="2020-01" db="EMBL/GenBank/DDBJ databases">
        <authorList>
            <person name="Aviles F."/>
            <person name="Meyer T.E."/>
            <person name="Kyndt J.A."/>
        </authorList>
    </citation>
    <scope>NUCLEOTIDE SEQUENCE</scope>
    <source>
        <strain evidence="2">SE3</strain>
    </source>
</reference>
<evidence type="ECO:0000313" key="3">
    <source>
        <dbReference type="Proteomes" id="UP000440668"/>
    </source>
</evidence>
<gene>
    <name evidence="1" type="ORF">GJV82_11040</name>
    <name evidence="2" type="ORF">GYH36_12030</name>
</gene>
<organism evidence="1 3">
    <name type="scientific">Cellulosimicrobium composti</name>
    <dbReference type="NCBI Taxonomy" id="2672572"/>
    <lineage>
        <taxon>Bacteria</taxon>
        <taxon>Bacillati</taxon>
        <taxon>Actinomycetota</taxon>
        <taxon>Actinomycetes</taxon>
        <taxon>Micrococcales</taxon>
        <taxon>Promicromonosporaceae</taxon>
        <taxon>Cellulosimicrobium</taxon>
    </lineage>
</organism>
<proteinExistence type="predicted"/>
<reference evidence="1 3" key="1">
    <citation type="submission" date="2019-11" db="EMBL/GenBank/DDBJ databases">
        <title>Cellulosimicrobium composti sp. nov. isolated from a compost.</title>
        <authorList>
            <person name="Yang Y."/>
        </authorList>
    </citation>
    <scope>NUCLEOTIDE SEQUENCE [LARGE SCALE GENOMIC DNA]</scope>
    <source>
        <strain evidence="1 3">BIT-GX5</strain>
    </source>
</reference>
<evidence type="ECO:0000313" key="4">
    <source>
        <dbReference type="Proteomes" id="UP000471672"/>
    </source>
</evidence>
<evidence type="ECO:0000313" key="2">
    <source>
        <dbReference type="EMBL" id="NDO90179.1"/>
    </source>
</evidence>
<dbReference type="EMBL" id="JAAFAN010000038">
    <property type="protein sequence ID" value="NDO90179.1"/>
    <property type="molecule type" value="Genomic_DNA"/>
</dbReference>